<protein>
    <submittedName>
        <fullName evidence="1">Uncharacterized protein</fullName>
    </submittedName>
</protein>
<reference evidence="1 2" key="2">
    <citation type="submission" date="2009-02" db="EMBL/GenBank/DDBJ databases">
        <authorList>
            <person name="Fulton L."/>
            <person name="Clifton S."/>
            <person name="Fulton B."/>
            <person name="Xu J."/>
            <person name="Minx P."/>
            <person name="Pepin K.H."/>
            <person name="Johnson M."/>
            <person name="Bhonagiri V."/>
            <person name="Nash W.E."/>
            <person name="Mardis E.R."/>
            <person name="Wilson R.K."/>
        </authorList>
    </citation>
    <scope>NUCLEOTIDE SEQUENCE [LARGE SCALE GENOMIC DNA]</scope>
    <source>
        <strain evidence="1 2">DSM 20438</strain>
    </source>
</reference>
<comment type="caution">
    <text evidence="1">The sequence shown here is derived from an EMBL/GenBank/DDBJ whole genome shotgun (WGS) entry which is preliminary data.</text>
</comment>
<dbReference type="AlphaFoldDB" id="C0BPP3"/>
<sequence>MFSIVVVKRDTVLSRVTMWNSQKRYIREHCRRCLRLPKT</sequence>
<proteinExistence type="predicted"/>
<reference evidence="1 2" key="1">
    <citation type="submission" date="2009-02" db="EMBL/GenBank/DDBJ databases">
        <title>Draft genome sequence of Bifidobacterium pseudocatenulatum (DSM 20438).</title>
        <authorList>
            <person name="Sudarsanam P."/>
            <person name="Ley R."/>
            <person name="Guruge J."/>
            <person name="Turnbaugh P.J."/>
            <person name="Mahowald M."/>
            <person name="Liep D."/>
            <person name="Gordon J."/>
        </authorList>
    </citation>
    <scope>NUCLEOTIDE SEQUENCE [LARGE SCALE GENOMIC DNA]</scope>
    <source>
        <strain evidence="1 2">DSM 20438</strain>
    </source>
</reference>
<dbReference type="Proteomes" id="UP000003875">
    <property type="component" value="Unassembled WGS sequence"/>
</dbReference>
<name>C0BPP3_BIFPS</name>
<evidence type="ECO:0000313" key="1">
    <source>
        <dbReference type="EMBL" id="EEG71457.1"/>
    </source>
</evidence>
<evidence type="ECO:0000313" key="2">
    <source>
        <dbReference type="Proteomes" id="UP000003875"/>
    </source>
</evidence>
<dbReference type="EMBL" id="ABXX02000001">
    <property type="protein sequence ID" value="EEG71457.1"/>
    <property type="molecule type" value="Genomic_DNA"/>
</dbReference>
<accession>C0BPP3</accession>
<organism evidence="1 2">
    <name type="scientific">Bifidobacterium pseudocatenulatum DSM 20438 = JCM 1200 = LMG 10505</name>
    <dbReference type="NCBI Taxonomy" id="547043"/>
    <lineage>
        <taxon>Bacteria</taxon>
        <taxon>Bacillati</taxon>
        <taxon>Actinomycetota</taxon>
        <taxon>Actinomycetes</taxon>
        <taxon>Bifidobacteriales</taxon>
        <taxon>Bifidobacteriaceae</taxon>
        <taxon>Bifidobacterium</taxon>
    </lineage>
</organism>
<gene>
    <name evidence="1" type="ORF">BIFPSEUDO_02328</name>
</gene>